<evidence type="ECO:0000313" key="2">
    <source>
        <dbReference type="EMBL" id="CAI9756033.1"/>
    </source>
</evidence>
<keyword evidence="3" id="KW-1185">Reference proteome</keyword>
<evidence type="ECO:0000313" key="3">
    <source>
        <dbReference type="Proteomes" id="UP000834106"/>
    </source>
</evidence>
<accession>A0AAD1YT48</accession>
<dbReference type="PANTHER" id="PTHR37177">
    <property type="entry name" value="PROTEIN PSY1"/>
    <property type="match status" value="1"/>
</dbReference>
<sequence length="165" mass="18399">MAIVLRFCCFMFFAFAIMSSASNTQAISFSGRELEEIEMEGRSLRVSLTDYSGATANRGHDPMTSVSRAPVSRARGRKLFTASKYVCSNHKKQISPFIEQLNTVVIDNNDVQTLKYERGKICILNMDSNGMRNIISGKTLSYLEMVLKNKSGNLAAKMASEEFSQ</sequence>
<feature type="signal peptide" evidence="1">
    <location>
        <begin position="1"/>
        <end position="26"/>
    </location>
</feature>
<dbReference type="PANTHER" id="PTHR37177:SF4">
    <property type="entry name" value="PROTEIN PSY1"/>
    <property type="match status" value="1"/>
</dbReference>
<organism evidence="2 3">
    <name type="scientific">Fraxinus pennsylvanica</name>
    <dbReference type="NCBI Taxonomy" id="56036"/>
    <lineage>
        <taxon>Eukaryota</taxon>
        <taxon>Viridiplantae</taxon>
        <taxon>Streptophyta</taxon>
        <taxon>Embryophyta</taxon>
        <taxon>Tracheophyta</taxon>
        <taxon>Spermatophyta</taxon>
        <taxon>Magnoliopsida</taxon>
        <taxon>eudicotyledons</taxon>
        <taxon>Gunneridae</taxon>
        <taxon>Pentapetalae</taxon>
        <taxon>asterids</taxon>
        <taxon>lamiids</taxon>
        <taxon>Lamiales</taxon>
        <taxon>Oleaceae</taxon>
        <taxon>Oleeae</taxon>
        <taxon>Fraxinus</taxon>
    </lineage>
</organism>
<dbReference type="EMBL" id="OU503037">
    <property type="protein sequence ID" value="CAI9756033.1"/>
    <property type="molecule type" value="Genomic_DNA"/>
</dbReference>
<protein>
    <submittedName>
        <fullName evidence="2">Uncharacterized protein</fullName>
    </submittedName>
</protein>
<dbReference type="Proteomes" id="UP000834106">
    <property type="component" value="Chromosome 2"/>
</dbReference>
<proteinExistence type="predicted"/>
<name>A0AAD1YT48_9LAMI</name>
<dbReference type="AlphaFoldDB" id="A0AAD1YT48"/>
<reference evidence="2" key="1">
    <citation type="submission" date="2023-05" db="EMBL/GenBank/DDBJ databases">
        <authorList>
            <person name="Huff M."/>
        </authorList>
    </citation>
    <scope>NUCLEOTIDE SEQUENCE</scope>
</reference>
<feature type="chain" id="PRO_5042022018" evidence="1">
    <location>
        <begin position="27"/>
        <end position="165"/>
    </location>
</feature>
<dbReference type="InterPro" id="IPR034430">
    <property type="entry name" value="PSY"/>
</dbReference>
<evidence type="ECO:0000256" key="1">
    <source>
        <dbReference type="SAM" id="SignalP"/>
    </source>
</evidence>
<keyword evidence="1" id="KW-0732">Signal</keyword>
<gene>
    <name evidence="2" type="ORF">FPE_LOCUS3463</name>
</gene>